<evidence type="ECO:0000313" key="1">
    <source>
        <dbReference type="EMBL" id="KAJ0184351.1"/>
    </source>
</evidence>
<gene>
    <name evidence="1" type="ORF">K1T71_000774</name>
</gene>
<sequence length="2460" mass="282847">MEDLVLTQNQIMGAMEQLLVNFKKDGVERKTPAHIKKRISTLETYWQEFQCNHIKICEFENKSHDYFINRYYERTSNFYSETRAYMINYLPSESKEKGIIRPETPGHLTQPPSSDQRHAQGVDRTPQPSARSETSFQVPKTQGSPSRLEELLRKQSSNFKAFQRTIKSIDLEIISQKWEFEDAMTSVQTRWSVIDALHWEIDSELYEENEEYEEAYNSCEQRYLQIKKDINSKMWSESHREKSTPHIDIPTFSGSYHLWVSFKDLFLETIHRNRCLSNAQKMQFLKSKLKGEAEKLVQHLNISSDNYTACWELLDHRYSNPKLIFNSHMHIIMNLPMIPQQSASAIKRIHDTTNECLNAIKNLGVAIDTWDPMIVYILSQKLDQESHNDYIESLKNPRELPSLQEFLKFLEAKFTALESSKRKQDQSKPIQQHQQISSSNAFKKSYKFKSFISNQNPLLKSQNNKKNTSATVQNCPVCNKNHVVPNCDIFVGYRPEVQRQTIAKLSLCKNCLYNHYGRDCFSNKNCHKCHANHHTIVHEAFTSPMTSQNFAISDNFHKQSKSSAHVSLEDTQEILLATSLVTVQAADGTKIIMRALIDQGSQTSLITENAAQTLGIPRQHCKGVILGLGAQANTCKGIMNVTISSIYSDYSLNTGVFIMKHAVNNLPNQSFSKPNWSFIENIQLADPEFYRRRSIDLLLGADIYSSIIMGGIIKENDSLPVAQQTRLGWILCGNVKSYQCNVVMLDVENLHKFWSIEDINEKIDISDEDYQCTELYKSTTTRQPDGKYVVRLPLHPDAEEKLGLSKPKACAQFYQLEKKLQKEYTLSNKYREFINEYIDMGHMHLTTISNMKPAYYLPHHGVHRADSNTTSLRVVFNASEKTDTGLSLNDLMYRGPNLQQDILSLILKWRKYKYAFTADIEKMFRQIFVHKEDQRYQQIVWRQNPNHHLKDYTLATVTYGTKAAPYLAMMTLKQLAIDERSRYPVAAKVLEEQFYMDDVLSGAFDITSAKQLQKDLIELLKSGGFNLRKWSANEIALLESVDKAESIPNTYDFKYQASTKALGLTWNAQQDKFNFMCKLTTQPDAKPTKRVLLGEISKIFDPLGWLAPAVVQLKLLFQSVWSIDLKWDDVIPEDMYTRWIRLRADIENIKDIEVPRWIGSEQNDTIELHGFCDASLAAYACVVYARIVRQNQVKITLLAAKTKLVPISKTSASKKSDISLPRLELSGALLLSKLMTKIKQSLSEYNVQIIAWCDSTAVLGWLQGDPSRWKPFVANRVKEITAIIQPECWFYIKSSENPADCASRGTFVENLIKHELWWKGPSWLPLYDHQAYQKQSIFKTDLESKKILSNVIIKNDNTQLNFISDFINKYSNFTRASRVLAWIMRAFSRDRQKKSFLSTDELRSSQLKIIRAAQSLEFEKEMNDLRTQDKVDQKSKLLCLNPFIDSEGLLRVGGRLKNSNISYNMKHPYIIPHNSHLTNLLIDFAHKSTFHGGARLTHSYLRNQYWIVGGNRAVKKRLRCCVLCKRHNPIKHTQLMGNLPEARSNPTRPFYHSGVDYTGYVDVKSSKGRGIKSTKGYVAVFICMVTKAVHLELVSDLISSAFLAPRLSARRGIPRHLYSDNGTNFVGASKILAKEFINHQSILSEDFYAELNQMKIEWHFNAPSWPSAGGLWEAAVKSLKYHLRRVLGDQKLTYEEFTTLLSQLEACLNSRPLTTLTEDPQDLDYLTPSHFLASGPVLTIVETERDERTRWQLTQKIFNDIWKRWRAEYLTQLSARSKWRTSQSNIELNDVVIIHDANLPPGKWSLGRVIELHPGTDDHVRVVSVKTKKGIIKRPIIKLSKLPTNNPESNKKTSISSTSTHKHQNLNSVLRINPISLITLLIFFLTSAVIASSEYNITKLNNNKHIFFDNVGDMRLIQDQWKLIAYYDMQPYWQGSKVLTSYITHLDKMCIHSENNNHCSIVLLQLRHGYKELEFYDRMLRNQKFDTPRRMRRGLVNGIGYIANTLFGVLDERFAEQYERDINLVKTNQNHLLHLWKNQTSVIEAENNLLQRIENTIEKQHKIFNQHLNDLDQVTNNVKKEIIKVETTSDFILTSIIANNILLNLKNIQDALLDTITNLKHFNIHLLTPSQLQNELSIIGGQLPKDLALPLDNLQTDLQNIYKILKVKVRMTQQYFIFQIQIPLINRENYDIYKTFPLPHQIDKHMVNIIPVSSHIAMNLKKDTFIPMSTSDFDKCISYNSNTYLCELQTPVYRRHSDDNLCVTSKQSHVCKITLSECETTWITIKTNIFIISCCGQCPLRFICGDQVTGEQVTGLNVITLWNECVIKSDLSTITSHKDFINQINIEPEILAPKIAPVNNFINISIPNIRPELDYSSINHSLLNLGKRIEDMKAASDQVQGDQDDVSYHDVHHYVAIYCLAAAGLTAAVGLGCAYRRRFSPAPVAHQPAISSSVQCEHKC</sequence>
<dbReference type="EMBL" id="CM034387">
    <property type="protein sequence ID" value="KAJ0184351.1"/>
    <property type="molecule type" value="Genomic_DNA"/>
</dbReference>
<accession>A0ACC1DL63</accession>
<dbReference type="Proteomes" id="UP000824533">
    <property type="component" value="Linkage Group LG01"/>
</dbReference>
<reference evidence="1 2" key="1">
    <citation type="journal article" date="2021" name="Front. Genet.">
        <title>Chromosome-Level Genome Assembly Reveals Significant Gene Expansion in the Toll and IMD Signaling Pathways of Dendrolimus kikuchii.</title>
        <authorList>
            <person name="Zhou J."/>
            <person name="Wu P."/>
            <person name="Xiong Z."/>
            <person name="Liu N."/>
            <person name="Zhao N."/>
            <person name="Ji M."/>
            <person name="Qiu Y."/>
            <person name="Yang B."/>
        </authorList>
    </citation>
    <scope>NUCLEOTIDE SEQUENCE [LARGE SCALE GENOMIC DNA]</scope>
    <source>
        <strain evidence="1">Ann1</strain>
    </source>
</reference>
<comment type="caution">
    <text evidence="1">The sequence shown here is derived from an EMBL/GenBank/DDBJ whole genome shotgun (WGS) entry which is preliminary data.</text>
</comment>
<keyword evidence="2" id="KW-1185">Reference proteome</keyword>
<proteinExistence type="predicted"/>
<protein>
    <submittedName>
        <fullName evidence="1">Uncharacterized protein</fullName>
    </submittedName>
</protein>
<name>A0ACC1DL63_9NEOP</name>
<evidence type="ECO:0000313" key="2">
    <source>
        <dbReference type="Proteomes" id="UP000824533"/>
    </source>
</evidence>
<organism evidence="1 2">
    <name type="scientific">Dendrolimus kikuchii</name>
    <dbReference type="NCBI Taxonomy" id="765133"/>
    <lineage>
        <taxon>Eukaryota</taxon>
        <taxon>Metazoa</taxon>
        <taxon>Ecdysozoa</taxon>
        <taxon>Arthropoda</taxon>
        <taxon>Hexapoda</taxon>
        <taxon>Insecta</taxon>
        <taxon>Pterygota</taxon>
        <taxon>Neoptera</taxon>
        <taxon>Endopterygota</taxon>
        <taxon>Lepidoptera</taxon>
        <taxon>Glossata</taxon>
        <taxon>Ditrysia</taxon>
        <taxon>Bombycoidea</taxon>
        <taxon>Lasiocampidae</taxon>
        <taxon>Dendrolimus</taxon>
    </lineage>
</organism>